<dbReference type="Gene3D" id="2.60.120.620">
    <property type="entry name" value="q2cbj1_9rhob like domain"/>
    <property type="match status" value="1"/>
</dbReference>
<sequence length="134" mass="14925">MAPLYTFFVALQDIEDSMGHTQFLPYTHTPDAHLLWNAAAKSGQLKERFISLQPAMQSALLTGDASVFDSRLLHCGCANESQKTRVLFYVTLSRDAEWPLPGGLHGSNSIRAEDLRRWKLPDLLALQEEAVLVG</sequence>
<dbReference type="Pfam" id="PF05721">
    <property type="entry name" value="PhyH"/>
    <property type="match status" value="1"/>
</dbReference>
<dbReference type="PANTHER" id="PTHR37563">
    <property type="entry name" value="PHYTANOYL-COA DIOXYGENASE FAMILY PROTEIN (AFU_ORTHOLOGUE AFUA_2G03330)"/>
    <property type="match status" value="1"/>
</dbReference>
<dbReference type="AlphaFoldDB" id="A0A0D2MDH0"/>
<evidence type="ECO:0008006" key="3">
    <source>
        <dbReference type="Google" id="ProtNLM"/>
    </source>
</evidence>
<reference evidence="1 2" key="1">
    <citation type="journal article" date="2013" name="BMC Genomics">
        <title>Reconstruction of the lipid metabolism for the microalga Monoraphidium neglectum from its genome sequence reveals characteristics suitable for biofuel production.</title>
        <authorList>
            <person name="Bogen C."/>
            <person name="Al-Dilaimi A."/>
            <person name="Albersmeier A."/>
            <person name="Wichmann J."/>
            <person name="Grundmann M."/>
            <person name="Rupp O."/>
            <person name="Lauersen K.J."/>
            <person name="Blifernez-Klassen O."/>
            <person name="Kalinowski J."/>
            <person name="Goesmann A."/>
            <person name="Mussgnug J.H."/>
            <person name="Kruse O."/>
        </authorList>
    </citation>
    <scope>NUCLEOTIDE SEQUENCE [LARGE SCALE GENOMIC DNA]</scope>
    <source>
        <strain evidence="1 2">SAG 48.87</strain>
    </source>
</reference>
<gene>
    <name evidence="1" type="ORF">MNEG_14698</name>
</gene>
<dbReference type="EMBL" id="KK104911">
    <property type="protein sequence ID" value="KIY93265.1"/>
    <property type="molecule type" value="Genomic_DNA"/>
</dbReference>
<dbReference type="InterPro" id="IPR008775">
    <property type="entry name" value="Phytyl_CoA_dOase-like"/>
</dbReference>
<organism evidence="1 2">
    <name type="scientific">Monoraphidium neglectum</name>
    <dbReference type="NCBI Taxonomy" id="145388"/>
    <lineage>
        <taxon>Eukaryota</taxon>
        <taxon>Viridiplantae</taxon>
        <taxon>Chlorophyta</taxon>
        <taxon>core chlorophytes</taxon>
        <taxon>Chlorophyceae</taxon>
        <taxon>CS clade</taxon>
        <taxon>Sphaeropleales</taxon>
        <taxon>Selenastraceae</taxon>
        <taxon>Monoraphidium</taxon>
    </lineage>
</organism>
<dbReference type="RefSeq" id="XP_013892285.1">
    <property type="nucleotide sequence ID" value="XM_014036831.1"/>
</dbReference>
<accession>A0A0D2MDH0</accession>
<dbReference type="InterPro" id="IPR051961">
    <property type="entry name" value="Fungal_Metabolite_Diox"/>
</dbReference>
<name>A0A0D2MDH0_9CHLO</name>
<protein>
    <recommendedName>
        <fullName evidence="3">Phytanoyl-CoA dioxygenase</fullName>
    </recommendedName>
</protein>
<dbReference type="Proteomes" id="UP000054498">
    <property type="component" value="Unassembled WGS sequence"/>
</dbReference>
<evidence type="ECO:0000313" key="2">
    <source>
        <dbReference type="Proteomes" id="UP000054498"/>
    </source>
</evidence>
<dbReference type="GeneID" id="25732286"/>
<dbReference type="PANTHER" id="PTHR37563:SF2">
    <property type="entry name" value="PHYTANOYL-COA DIOXYGENASE FAMILY PROTEIN (AFU_ORTHOLOGUE AFUA_2G03330)"/>
    <property type="match status" value="1"/>
</dbReference>
<keyword evidence="2" id="KW-1185">Reference proteome</keyword>
<evidence type="ECO:0000313" key="1">
    <source>
        <dbReference type="EMBL" id="KIY93265.1"/>
    </source>
</evidence>
<dbReference type="KEGG" id="mng:MNEG_14698"/>
<proteinExistence type="predicted"/>
<dbReference type="OrthoDB" id="513607at2759"/>
<dbReference type="SUPFAM" id="SSF51197">
    <property type="entry name" value="Clavaminate synthase-like"/>
    <property type="match status" value="1"/>
</dbReference>